<dbReference type="OrthoDB" id="9766847at2"/>
<evidence type="ECO:0000256" key="1">
    <source>
        <dbReference type="SAM" id="Phobius"/>
    </source>
</evidence>
<dbReference type="AlphaFoldDB" id="A0A1H2WYH7"/>
<organism evidence="4 5">
    <name type="scientific">Thiocapsa roseopersicina</name>
    <dbReference type="NCBI Taxonomy" id="1058"/>
    <lineage>
        <taxon>Bacteria</taxon>
        <taxon>Pseudomonadati</taxon>
        <taxon>Pseudomonadota</taxon>
        <taxon>Gammaproteobacteria</taxon>
        <taxon>Chromatiales</taxon>
        <taxon>Chromatiaceae</taxon>
        <taxon>Thiocapsa</taxon>
    </lineage>
</organism>
<keyword evidence="1" id="KW-1133">Transmembrane helix</keyword>
<dbReference type="STRING" id="1058.SAMN05421783_109184"/>
<evidence type="ECO:0000259" key="2">
    <source>
        <dbReference type="Pfam" id="PF00905"/>
    </source>
</evidence>
<dbReference type="EMBL" id="FNNZ01000009">
    <property type="protein sequence ID" value="SDW85566.1"/>
    <property type="molecule type" value="Genomic_DNA"/>
</dbReference>
<evidence type="ECO:0000313" key="4">
    <source>
        <dbReference type="EMBL" id="SDW85566.1"/>
    </source>
</evidence>
<dbReference type="PANTHER" id="PTHR30627:SF24">
    <property type="entry name" value="PENICILLIN-BINDING PROTEIN 4B"/>
    <property type="match status" value="1"/>
</dbReference>
<dbReference type="Pfam" id="PF21922">
    <property type="entry name" value="PBP_dimer_2"/>
    <property type="match status" value="1"/>
</dbReference>
<dbReference type="Pfam" id="PF00905">
    <property type="entry name" value="Transpeptidase"/>
    <property type="match status" value="1"/>
</dbReference>
<dbReference type="InterPro" id="IPR054120">
    <property type="entry name" value="PBPA_dimer"/>
</dbReference>
<name>A0A1H2WYH7_THIRO</name>
<evidence type="ECO:0000313" key="5">
    <source>
        <dbReference type="Proteomes" id="UP000198816"/>
    </source>
</evidence>
<dbReference type="GO" id="GO:0071972">
    <property type="term" value="F:peptidoglycan L,D-transpeptidase activity"/>
    <property type="evidence" value="ECO:0007669"/>
    <property type="project" value="TreeGrafter"/>
</dbReference>
<dbReference type="SUPFAM" id="SSF56601">
    <property type="entry name" value="beta-lactamase/transpeptidase-like"/>
    <property type="match status" value="1"/>
</dbReference>
<dbReference type="Gene3D" id="3.90.1310.10">
    <property type="entry name" value="Penicillin-binding protein 2a (Domain 2)"/>
    <property type="match status" value="1"/>
</dbReference>
<dbReference type="InterPro" id="IPR012338">
    <property type="entry name" value="Beta-lactam/transpept-like"/>
</dbReference>
<dbReference type="GO" id="GO:0016740">
    <property type="term" value="F:transferase activity"/>
    <property type="evidence" value="ECO:0007669"/>
    <property type="project" value="UniProtKB-KW"/>
</dbReference>
<proteinExistence type="predicted"/>
<feature type="transmembrane region" description="Helical" evidence="1">
    <location>
        <begin position="12"/>
        <end position="29"/>
    </location>
</feature>
<gene>
    <name evidence="4" type="ORF">SAMN05421783_109184</name>
</gene>
<feature type="transmembrane region" description="Helical" evidence="1">
    <location>
        <begin position="49"/>
        <end position="68"/>
    </location>
</feature>
<dbReference type="InterPro" id="IPR036138">
    <property type="entry name" value="PBP_dimer_sf"/>
</dbReference>
<dbReference type="GO" id="GO:0071555">
    <property type="term" value="P:cell wall organization"/>
    <property type="evidence" value="ECO:0007669"/>
    <property type="project" value="TreeGrafter"/>
</dbReference>
<keyword evidence="4" id="KW-0808">Transferase</keyword>
<keyword evidence="1" id="KW-0472">Membrane</keyword>
<keyword evidence="5" id="KW-1185">Reference proteome</keyword>
<accession>A0A1H2WYH7</accession>
<dbReference type="SUPFAM" id="SSF56519">
    <property type="entry name" value="Penicillin binding protein dimerisation domain"/>
    <property type="match status" value="1"/>
</dbReference>
<protein>
    <submittedName>
        <fullName evidence="4">Peptidoglycan glycosyltransferase</fullName>
    </submittedName>
</protein>
<dbReference type="PANTHER" id="PTHR30627">
    <property type="entry name" value="PEPTIDOGLYCAN D,D-TRANSPEPTIDASE"/>
    <property type="match status" value="1"/>
</dbReference>
<dbReference type="Proteomes" id="UP000198816">
    <property type="component" value="Unassembled WGS sequence"/>
</dbReference>
<dbReference type="GO" id="GO:0008658">
    <property type="term" value="F:penicillin binding"/>
    <property type="evidence" value="ECO:0007669"/>
    <property type="project" value="InterPro"/>
</dbReference>
<feature type="domain" description="Penicillin binding protein A dimerisation" evidence="3">
    <location>
        <begin position="102"/>
        <end position="162"/>
    </location>
</feature>
<dbReference type="InterPro" id="IPR001460">
    <property type="entry name" value="PCN-bd_Tpept"/>
</dbReference>
<dbReference type="Gene3D" id="3.40.710.10">
    <property type="entry name" value="DD-peptidase/beta-lactamase superfamily"/>
    <property type="match status" value="1"/>
</dbReference>
<reference evidence="5" key="1">
    <citation type="submission" date="2016-10" db="EMBL/GenBank/DDBJ databases">
        <authorList>
            <person name="Varghese N."/>
            <person name="Submissions S."/>
        </authorList>
    </citation>
    <scope>NUCLEOTIDE SEQUENCE [LARGE SCALE GENOMIC DNA]</scope>
    <source>
        <strain evidence="5">DSM 217</strain>
    </source>
</reference>
<evidence type="ECO:0000259" key="3">
    <source>
        <dbReference type="Pfam" id="PF21922"/>
    </source>
</evidence>
<dbReference type="InterPro" id="IPR050515">
    <property type="entry name" value="Beta-lactam/transpept"/>
</dbReference>
<dbReference type="GO" id="GO:0005886">
    <property type="term" value="C:plasma membrane"/>
    <property type="evidence" value="ECO:0007669"/>
    <property type="project" value="TreeGrafter"/>
</dbReference>
<dbReference type="RefSeq" id="WP_093031867.1">
    <property type="nucleotide sequence ID" value="NZ_FNNZ01000009.1"/>
</dbReference>
<feature type="domain" description="Penicillin-binding protein transpeptidase" evidence="2">
    <location>
        <begin position="208"/>
        <end position="516"/>
    </location>
</feature>
<sequence length="526" mass="57616">MTTHLDPELWSLIRVALHVGFFFAAAYLLRSMFDARRATELRHLPRPKWSVRVPIALLILLFIGILVYQATWQLIGASRPEFIAFMQLHDRRELNPAHRIQRGRILDHRGEVLAYSEEILGQVYRLYPDGPAFAHVVGYSHPWFGASGMESVANVRLNGGAPDGLGDWGKLGRQLVTQDKRPRGQDLTLTLDAELQRMAFALLEGKQGAIVLMRPEDGAIRTLVSAPSYDPNRITPALFQDSGPGAALLNRATQGLYPPGSTFKILLAALALEQGFSGTLECPADGFTTSPRYRKIRDHDYYTARKSGSTWAGHGRLDLATAFARSSNVFFAQLGVRYGHDAFFAMTERMQLNRRIVLHETPYGDWSMRTGEIRRLDASDQYGLAQMSIGQGAALVTPAHMALIASAIGNRGLAVRPRLIETDEAAPLAYFMSTSVAERLSAMLRQVVISGTGRGIDTPRLAIAGKTGTAENPQGASHSWFVGFAPAERPQLAVAVLVEHGGYGSATAAPIARDLLLRAVDLGLIQ</sequence>
<keyword evidence="1" id="KW-0812">Transmembrane</keyword>